<dbReference type="Proteomes" id="UP000565521">
    <property type="component" value="Unassembled WGS sequence"/>
</dbReference>
<gene>
    <name evidence="1" type="ORF">HW554_17395</name>
</gene>
<organism evidence="1 2">
    <name type="scientific">Hymenobacter lapidiphilus</name>
    <dbReference type="NCBI Taxonomy" id="2608003"/>
    <lineage>
        <taxon>Bacteria</taxon>
        <taxon>Pseudomonadati</taxon>
        <taxon>Bacteroidota</taxon>
        <taxon>Cytophagia</taxon>
        <taxon>Cytophagales</taxon>
        <taxon>Hymenobacteraceae</taxon>
        <taxon>Hymenobacter</taxon>
    </lineage>
</organism>
<keyword evidence="2" id="KW-1185">Reference proteome</keyword>
<dbReference type="RefSeq" id="WP_176898382.1">
    <property type="nucleotide sequence ID" value="NZ_JABKAU010000044.1"/>
</dbReference>
<evidence type="ECO:0000313" key="2">
    <source>
        <dbReference type="Proteomes" id="UP000565521"/>
    </source>
</evidence>
<keyword evidence="1" id="KW-0645">Protease</keyword>
<reference evidence="1 2" key="1">
    <citation type="submission" date="2020-05" db="EMBL/GenBank/DDBJ databases">
        <title>Hymenobacter terrestris sp. nov. and Hymenobacter lapidiphilus sp. nov., isolated from regoliths in Antarctica.</title>
        <authorList>
            <person name="Sedlacek I."/>
            <person name="Pantucek R."/>
            <person name="Zeman M."/>
            <person name="Holochova P."/>
            <person name="Kralova S."/>
            <person name="Stankova E."/>
            <person name="Sedo O."/>
            <person name="Micenkova L."/>
            <person name="Svec P."/>
            <person name="Gupta V."/>
            <person name="Sood U."/>
            <person name="Korpole U.S."/>
            <person name="Lal R."/>
        </authorList>
    </citation>
    <scope>NUCLEOTIDE SEQUENCE [LARGE SCALE GENOMIC DNA]</scope>
    <source>
        <strain evidence="1 2">P5342</strain>
    </source>
</reference>
<evidence type="ECO:0000313" key="1">
    <source>
        <dbReference type="EMBL" id="NVO32991.1"/>
    </source>
</evidence>
<protein>
    <submittedName>
        <fullName evidence="1">Carboxypeptidase regulatory-like domain-containing protein</fullName>
    </submittedName>
</protein>
<dbReference type="GO" id="GO:0004180">
    <property type="term" value="F:carboxypeptidase activity"/>
    <property type="evidence" value="ECO:0007669"/>
    <property type="project" value="UniProtKB-KW"/>
</dbReference>
<name>A0A7Y7PS29_9BACT</name>
<keyword evidence="1" id="KW-0121">Carboxypeptidase</keyword>
<comment type="caution">
    <text evidence="1">The sequence shown here is derived from an EMBL/GenBank/DDBJ whole genome shotgun (WGS) entry which is preliminary data.</text>
</comment>
<dbReference type="AlphaFoldDB" id="A0A7Y7PS29"/>
<proteinExistence type="predicted"/>
<accession>A0A7Y7PS29</accession>
<sequence length="230" mass="25160">MKATYLTLAALTLLVTGCARKDEIEDCLGSCTTVTGRLVTSDGQQALPNTTVEAEWHYGAPFPQGKTKARTTSDANGNYRLTFFVKDEELAEGFFVINYLANKQDFYVIGEPSQAIHKIKRDTTYRLSDYLIPRKAFVRLSITNPAAVSTNYFASSFNNSYGTSIAFNPQSLGGGSLISWAGLPLENPLPIAGDLPIIVRSFKDKNGITERTIDSLFIPAGTTANYTVTY</sequence>
<keyword evidence="1" id="KW-0378">Hydrolase</keyword>
<dbReference type="EMBL" id="JABKAU010000044">
    <property type="protein sequence ID" value="NVO32991.1"/>
    <property type="molecule type" value="Genomic_DNA"/>
</dbReference>
<dbReference type="PROSITE" id="PS51257">
    <property type="entry name" value="PROKAR_LIPOPROTEIN"/>
    <property type="match status" value="1"/>
</dbReference>